<dbReference type="EMBL" id="CP010086">
    <property type="protein sequence ID" value="AJH00412.1"/>
    <property type="molecule type" value="Genomic_DNA"/>
</dbReference>
<dbReference type="RefSeq" id="WP_041898167.1">
    <property type="nucleotide sequence ID" value="NZ_CP010086.2"/>
</dbReference>
<evidence type="ECO:0000313" key="3">
    <source>
        <dbReference type="Proteomes" id="UP000031866"/>
    </source>
</evidence>
<dbReference type="SUPFAM" id="SSF53955">
    <property type="entry name" value="Lysozyme-like"/>
    <property type="match status" value="1"/>
</dbReference>
<feature type="domain" description="Peptidoglycan binding-like" evidence="1">
    <location>
        <begin position="67"/>
        <end position="119"/>
    </location>
</feature>
<proteinExistence type="predicted"/>
<dbReference type="Gene3D" id="1.10.530.10">
    <property type="match status" value="1"/>
</dbReference>
<dbReference type="Pfam" id="PF01471">
    <property type="entry name" value="PG_binding_1"/>
    <property type="match status" value="2"/>
</dbReference>
<dbReference type="InterPro" id="IPR052354">
    <property type="entry name" value="Cell_Wall_Dynamics_Protein"/>
</dbReference>
<evidence type="ECO:0000313" key="2">
    <source>
        <dbReference type="EMBL" id="AJH00412.1"/>
    </source>
</evidence>
<dbReference type="Gene3D" id="1.10.101.10">
    <property type="entry name" value="PGBD-like superfamily/PGBD"/>
    <property type="match status" value="2"/>
</dbReference>
<accession>A0A0B5QQ52</accession>
<dbReference type="PANTHER" id="PTHR34408:SF1">
    <property type="entry name" value="GLYCOSYL HYDROLASE FAMILY 19 DOMAIN-CONTAINING PROTEIN HI_1415"/>
    <property type="match status" value="1"/>
</dbReference>
<reference evidence="3" key="1">
    <citation type="submission" date="2014-12" db="EMBL/GenBank/DDBJ databases">
        <title>Genome sequence of Clostridium beijerinckii strain 59B.</title>
        <authorList>
            <person name="Little G.T."/>
            <person name="Minton N.P."/>
        </authorList>
    </citation>
    <scope>NUCLEOTIDE SEQUENCE [LARGE SCALE GENOMIC DNA]</scope>
    <source>
        <strain evidence="3">59B</strain>
    </source>
</reference>
<protein>
    <submittedName>
        <fullName evidence="2">Peptidoglycan-binding protein</fullName>
    </submittedName>
</protein>
<evidence type="ECO:0000259" key="1">
    <source>
        <dbReference type="Pfam" id="PF01471"/>
    </source>
</evidence>
<organism evidence="2 3">
    <name type="scientific">Clostridium beijerinckii</name>
    <name type="common">Clostridium MP</name>
    <dbReference type="NCBI Taxonomy" id="1520"/>
    <lineage>
        <taxon>Bacteria</taxon>
        <taxon>Bacillati</taxon>
        <taxon>Bacillota</taxon>
        <taxon>Clostridia</taxon>
        <taxon>Eubacteriales</taxon>
        <taxon>Clostridiaceae</taxon>
        <taxon>Clostridium</taxon>
    </lineage>
</organism>
<dbReference type="InterPro" id="IPR036366">
    <property type="entry name" value="PGBDSf"/>
</dbReference>
<dbReference type="AlphaFoldDB" id="A0A0B5QQ52"/>
<dbReference type="InterPro" id="IPR036365">
    <property type="entry name" value="PGBD-like_sf"/>
</dbReference>
<name>A0A0B5QQ52_CLOBE</name>
<dbReference type="SUPFAM" id="SSF47090">
    <property type="entry name" value="PGBD-like"/>
    <property type="match status" value="2"/>
</dbReference>
<dbReference type="OrthoDB" id="308800at2"/>
<gene>
    <name evidence="2" type="ORF">LF65_03860</name>
</gene>
<dbReference type="KEGG" id="cbei:LF65_03860"/>
<feature type="domain" description="Peptidoglycan binding-like" evidence="1">
    <location>
        <begin position="9"/>
        <end position="64"/>
    </location>
</feature>
<dbReference type="InterPro" id="IPR023346">
    <property type="entry name" value="Lysozyme-like_dom_sf"/>
</dbReference>
<dbReference type="STRING" id="1520.LF65_03860"/>
<dbReference type="InterPro" id="IPR002477">
    <property type="entry name" value="Peptidoglycan-bd-like"/>
</dbReference>
<dbReference type="PANTHER" id="PTHR34408">
    <property type="entry name" value="FAMILY PROTEIN, PUTATIVE-RELATED"/>
    <property type="match status" value="1"/>
</dbReference>
<sequence>MLLKKGYTGSYVTYLQYALKIKCCYFDIVNGEFSTTTYNAVIKYQNSKGLTANGVVDDTTWTILKTDIQLIQQQLNSKGYVLTVDGIAGINTYNTVVKFQRENGLAPDGMVGSSTLAALVSQTPSTPSSSTSEKIVSINQLNDVGWKNVSINQINELNSCLKTFAIITFPRLRHFISQCSYESECGLYTKEVDPGYKYEGREDLGNIYPGDGPKFKGAGYIQITGRSNYQSFSNYMRDKNIMDGVNYVAANYPWMSAGFWWYTNNMNSLCDSRSSVETITRAVNGGLNGLSGRQKYYDICLRVFRSDVY</sequence>
<dbReference type="Proteomes" id="UP000031866">
    <property type="component" value="Chromosome"/>
</dbReference>